<dbReference type="InterPro" id="IPR036942">
    <property type="entry name" value="Beta-barrel_TonB_sf"/>
</dbReference>
<evidence type="ECO:0000256" key="2">
    <source>
        <dbReference type="ARBA" id="ARBA00022448"/>
    </source>
</evidence>
<dbReference type="NCBIfam" id="TIGR04057">
    <property type="entry name" value="SusC_RagA_signa"/>
    <property type="match status" value="1"/>
</dbReference>
<dbReference type="FunFam" id="2.60.40.1120:FF:000003">
    <property type="entry name" value="Outer membrane protein Omp121"/>
    <property type="match status" value="1"/>
</dbReference>
<dbReference type="InterPro" id="IPR023996">
    <property type="entry name" value="TonB-dep_OMP_SusC/RagA"/>
</dbReference>
<keyword evidence="3" id="KW-0812">Transmembrane</keyword>
<dbReference type="InterPro" id="IPR023997">
    <property type="entry name" value="TonB-dep_OMP_SusC/RagA_CS"/>
</dbReference>
<dbReference type="GO" id="GO:0009279">
    <property type="term" value="C:cell outer membrane"/>
    <property type="evidence" value="ECO:0007669"/>
    <property type="project" value="UniProtKB-SubCell"/>
</dbReference>
<dbReference type="PROSITE" id="PS52016">
    <property type="entry name" value="TONB_DEPENDENT_REC_3"/>
    <property type="match status" value="1"/>
</dbReference>
<dbReference type="InterPro" id="IPR039426">
    <property type="entry name" value="TonB-dep_rcpt-like"/>
</dbReference>
<dbReference type="InterPro" id="IPR008969">
    <property type="entry name" value="CarboxyPept-like_regulatory"/>
</dbReference>
<organism evidence="8">
    <name type="scientific">marine metagenome</name>
    <dbReference type="NCBI Taxonomy" id="408172"/>
    <lineage>
        <taxon>unclassified sequences</taxon>
        <taxon>metagenomes</taxon>
        <taxon>ecological metagenomes</taxon>
    </lineage>
</organism>
<dbReference type="AlphaFoldDB" id="A0A381PLW7"/>
<dbReference type="SUPFAM" id="SSF49464">
    <property type="entry name" value="Carboxypeptidase regulatory domain-like"/>
    <property type="match status" value="1"/>
</dbReference>
<name>A0A381PLW7_9ZZZZ</name>
<reference evidence="8" key="1">
    <citation type="submission" date="2018-05" db="EMBL/GenBank/DDBJ databases">
        <authorList>
            <person name="Lanie J.A."/>
            <person name="Ng W.-L."/>
            <person name="Kazmierczak K.M."/>
            <person name="Andrzejewski T.M."/>
            <person name="Davidsen T.M."/>
            <person name="Wayne K.J."/>
            <person name="Tettelin H."/>
            <person name="Glass J.I."/>
            <person name="Rusch D."/>
            <person name="Podicherti R."/>
            <person name="Tsui H.-C.T."/>
            <person name="Winkler M.E."/>
        </authorList>
    </citation>
    <scope>NUCLEOTIDE SEQUENCE</scope>
</reference>
<evidence type="ECO:0000256" key="4">
    <source>
        <dbReference type="ARBA" id="ARBA00022729"/>
    </source>
</evidence>
<protein>
    <recommendedName>
        <fullName evidence="7">TonB-dependent receptor plug domain-containing protein</fullName>
    </recommendedName>
</protein>
<dbReference type="Pfam" id="PF07715">
    <property type="entry name" value="Plug"/>
    <property type="match status" value="1"/>
</dbReference>
<gene>
    <name evidence="8" type="ORF">METZ01_LOCUS20302</name>
</gene>
<evidence type="ECO:0000256" key="3">
    <source>
        <dbReference type="ARBA" id="ARBA00022692"/>
    </source>
</evidence>
<dbReference type="NCBIfam" id="TIGR04056">
    <property type="entry name" value="OMP_RagA_SusC"/>
    <property type="match status" value="1"/>
</dbReference>
<keyword evidence="5" id="KW-0472">Membrane</keyword>
<dbReference type="SUPFAM" id="SSF56935">
    <property type="entry name" value="Porins"/>
    <property type="match status" value="1"/>
</dbReference>
<evidence type="ECO:0000256" key="1">
    <source>
        <dbReference type="ARBA" id="ARBA00004571"/>
    </source>
</evidence>
<dbReference type="Pfam" id="PF13715">
    <property type="entry name" value="CarbopepD_reg_2"/>
    <property type="match status" value="1"/>
</dbReference>
<dbReference type="EMBL" id="UINC01001012">
    <property type="protein sequence ID" value="SUZ67448.1"/>
    <property type="molecule type" value="Genomic_DNA"/>
</dbReference>
<dbReference type="PANTHER" id="PTHR30069:SF29">
    <property type="entry name" value="HEMOGLOBIN AND HEMOGLOBIN-HAPTOGLOBIN-BINDING PROTEIN 1-RELATED"/>
    <property type="match status" value="1"/>
</dbReference>
<dbReference type="InterPro" id="IPR012910">
    <property type="entry name" value="Plug_dom"/>
</dbReference>
<feature type="domain" description="TonB-dependent receptor plug" evidence="7">
    <location>
        <begin position="111"/>
        <end position="216"/>
    </location>
</feature>
<accession>A0A381PLW7</accession>
<dbReference type="PANTHER" id="PTHR30069">
    <property type="entry name" value="TONB-DEPENDENT OUTER MEMBRANE RECEPTOR"/>
    <property type="match status" value="1"/>
</dbReference>
<dbReference type="Gene3D" id="2.60.40.1120">
    <property type="entry name" value="Carboxypeptidase-like, regulatory domain"/>
    <property type="match status" value="1"/>
</dbReference>
<proteinExistence type="predicted"/>
<keyword evidence="4" id="KW-0732">Signal</keyword>
<sequence>MKKAFLVVLMLLSGFVYSQDSISGSVTDENNSPIPGASIVVEGTNRGVVTDFDGNYSINASTGEQLTFSSLGFSSQTVTIGNQTQINISLATAVDLLDEVVVSGYQTQQRRTLSGAIGTVDTEESFKTPATNAAEALQGRVAGVQVISGAGPGAAPVVRIRGYSTTNDNSPLWVIDGVQTTDANIMRDINPKDIDQISVLKDGAAAIYGARASNGVIVVTTKRGQYNQANTMEIDAWVGIADVTRVPDMLNAQEHADMTWESILNDGNVPTHPQYGSGPSPVVPDLLNVPIPSGAAYEGASARVMNGGLGTDWFDELFDPHTQKNVSLTASGGSAQARYHMSLRYTDAQGPMVYTGFESVTTRLNTEFRIGDKIVVGQNLSAVFDKEQQSGAYHVQSAAFSSPLVPVRDTNGNFAGTYANSARTGIANNPIADLYRGKDDYNKNFKVIGDVYLKYDITPKLKFISNAGISMRDLDGRYFTKLNPEHGEAISVNDLYENTFTINEWKISNTLNYRDSFGDHTLDVLIGTEAVKNSYKGYGIKRTDYLFEDPGFYQLGNGSGTPVVNNSGQSSWSLFSYFGTANWSYGGKYFATATVRMDDTSRFAKAQGDAVFPSGSVGWLISAEDGFDSNIFDTLKVRASYGEMGNQSIGGSNLDVNISYISEYLSWYNFNGSGGATAGAYVASKGNPNLTWESTTSTNFALDMGFMDNKLQATIDVFKNETTGLVAQDTQKISTTAIDAGAPYTNLGSMESTGFDLSLDYTDATTSGLNYSIGAEITKASNEVTELISEFYAGYSDRIGSMTRTSVGEPISYFYGRNVVGIFESAADIAGHAQQDGAGIGRFKYEDVNGDGVINDGDRTKIGDPHPDLLFGLNVTLQKGPWDFSMFWNGSIGNEIFDYTALYYESPYFFNGNRSTVVLDSWTPTNTDTDMPALSETTLNNEFTSANSFFVRDGSYVRLRSLQIGYTLSDTLASKIGAKSARVYYNGRNLLTLTDFRGLDPEVPRSGALDIGVYNRQYPTYKMSSIGINVKF</sequence>
<evidence type="ECO:0000313" key="8">
    <source>
        <dbReference type="EMBL" id="SUZ67448.1"/>
    </source>
</evidence>
<comment type="subcellular location">
    <subcellularLocation>
        <location evidence="1">Cell outer membrane</location>
        <topology evidence="1">Multi-pass membrane protein</topology>
    </subcellularLocation>
</comment>
<evidence type="ECO:0000256" key="6">
    <source>
        <dbReference type="ARBA" id="ARBA00023237"/>
    </source>
</evidence>
<evidence type="ECO:0000259" key="7">
    <source>
        <dbReference type="Pfam" id="PF07715"/>
    </source>
</evidence>
<dbReference type="InterPro" id="IPR037066">
    <property type="entry name" value="Plug_dom_sf"/>
</dbReference>
<keyword evidence="6" id="KW-0998">Cell outer membrane</keyword>
<evidence type="ECO:0000256" key="5">
    <source>
        <dbReference type="ARBA" id="ARBA00023136"/>
    </source>
</evidence>
<dbReference type="GO" id="GO:0044718">
    <property type="term" value="P:siderophore transmembrane transport"/>
    <property type="evidence" value="ECO:0007669"/>
    <property type="project" value="TreeGrafter"/>
</dbReference>
<dbReference type="GO" id="GO:0015344">
    <property type="term" value="F:siderophore uptake transmembrane transporter activity"/>
    <property type="evidence" value="ECO:0007669"/>
    <property type="project" value="TreeGrafter"/>
</dbReference>
<keyword evidence="2" id="KW-0813">Transport</keyword>
<dbReference type="Gene3D" id="2.40.170.20">
    <property type="entry name" value="TonB-dependent receptor, beta-barrel domain"/>
    <property type="match status" value="1"/>
</dbReference>
<dbReference type="Gene3D" id="2.170.130.10">
    <property type="entry name" value="TonB-dependent receptor, plug domain"/>
    <property type="match status" value="1"/>
</dbReference>